<dbReference type="GeneID" id="31018540"/>
<dbReference type="OrthoDB" id="10639401at2759"/>
<dbReference type="RefSeq" id="XP_020126369.1">
    <property type="nucleotide sequence ID" value="XM_020278279.1"/>
</dbReference>
<feature type="region of interest" description="Disordered" evidence="1">
    <location>
        <begin position="1"/>
        <end position="82"/>
    </location>
</feature>
<proteinExistence type="predicted"/>
<dbReference type="Proteomes" id="UP000183809">
    <property type="component" value="Unassembled WGS sequence"/>
</dbReference>
<keyword evidence="3" id="KW-1185">Reference proteome</keyword>
<comment type="caution">
    <text evidence="2">The sequence shown here is derived from an EMBL/GenBank/DDBJ whole genome shotgun (WGS) entry which is preliminary data.</text>
</comment>
<evidence type="ECO:0000256" key="1">
    <source>
        <dbReference type="SAM" id="MobiDB-lite"/>
    </source>
</evidence>
<gene>
    <name evidence="2" type="ORF">BKCO1_6600021</name>
</gene>
<protein>
    <submittedName>
        <fullName evidence="2">Nucleolar gtp-binding protein 2</fullName>
    </submittedName>
</protein>
<accession>A0A1J9RRF8</accession>
<dbReference type="AlphaFoldDB" id="A0A1J9RRF8"/>
<organism evidence="2 3">
    <name type="scientific">Diplodia corticola</name>
    <dbReference type="NCBI Taxonomy" id="236234"/>
    <lineage>
        <taxon>Eukaryota</taxon>
        <taxon>Fungi</taxon>
        <taxon>Dikarya</taxon>
        <taxon>Ascomycota</taxon>
        <taxon>Pezizomycotina</taxon>
        <taxon>Dothideomycetes</taxon>
        <taxon>Dothideomycetes incertae sedis</taxon>
        <taxon>Botryosphaeriales</taxon>
        <taxon>Botryosphaeriaceae</taxon>
        <taxon>Diplodia</taxon>
    </lineage>
</organism>
<evidence type="ECO:0000313" key="3">
    <source>
        <dbReference type="Proteomes" id="UP000183809"/>
    </source>
</evidence>
<feature type="compositionally biased region" description="Polar residues" evidence="1">
    <location>
        <begin position="26"/>
        <end position="50"/>
    </location>
</feature>
<evidence type="ECO:0000313" key="2">
    <source>
        <dbReference type="EMBL" id="OJD30109.1"/>
    </source>
</evidence>
<sequence length="209" mass="23821">MPKKRSRSESAGDSASGQPVEKRMKSNSPASVTENHNDSFTSASDNQFSRTTRRGRLSTVGVTYYENNPESDEETWGGEPSEPMWEVESCISIRPTRESAWDTDKPPKTSECETLLEWKVGGLSWEPMSENLQNWHIAQYVHTLSRSQRPRDYTFPVGFSRHIRRETALREVLAARRLAELKYPTFFEAEKSRYYPPSPPSSPSPDAQS</sequence>
<dbReference type="EMBL" id="MNUE01000066">
    <property type="protein sequence ID" value="OJD30109.1"/>
    <property type="molecule type" value="Genomic_DNA"/>
</dbReference>
<name>A0A1J9RRF8_9PEZI</name>
<reference evidence="2 3" key="1">
    <citation type="submission" date="2016-10" db="EMBL/GenBank/DDBJ databases">
        <title>Proteomics and genomics reveal pathogen-plant mechanisms compatible with a hemibiotrophic lifestyle of Diplodia corticola.</title>
        <authorList>
            <person name="Fernandes I."/>
            <person name="De Jonge R."/>
            <person name="Van De Peer Y."/>
            <person name="Devreese B."/>
            <person name="Alves A."/>
            <person name="Esteves A.C."/>
        </authorList>
    </citation>
    <scope>NUCLEOTIDE SEQUENCE [LARGE SCALE GENOMIC DNA]</scope>
    <source>
        <strain evidence="2 3">CBS 112549</strain>
    </source>
</reference>